<accession>A0A6A6SVC1</accession>
<organism evidence="2 3">
    <name type="scientific">Lophiostoma macrostomum CBS 122681</name>
    <dbReference type="NCBI Taxonomy" id="1314788"/>
    <lineage>
        <taxon>Eukaryota</taxon>
        <taxon>Fungi</taxon>
        <taxon>Dikarya</taxon>
        <taxon>Ascomycota</taxon>
        <taxon>Pezizomycotina</taxon>
        <taxon>Dothideomycetes</taxon>
        <taxon>Pleosporomycetidae</taxon>
        <taxon>Pleosporales</taxon>
        <taxon>Lophiostomataceae</taxon>
        <taxon>Lophiostoma</taxon>
    </lineage>
</organism>
<gene>
    <name evidence="2" type="ORF">K491DRAFT_697551</name>
</gene>
<evidence type="ECO:0000313" key="2">
    <source>
        <dbReference type="EMBL" id="KAF2650164.1"/>
    </source>
</evidence>
<evidence type="ECO:0000256" key="1">
    <source>
        <dbReference type="SAM" id="SignalP"/>
    </source>
</evidence>
<reference evidence="2" key="1">
    <citation type="journal article" date="2020" name="Stud. Mycol.">
        <title>101 Dothideomycetes genomes: a test case for predicting lifestyles and emergence of pathogens.</title>
        <authorList>
            <person name="Haridas S."/>
            <person name="Albert R."/>
            <person name="Binder M."/>
            <person name="Bloem J."/>
            <person name="Labutti K."/>
            <person name="Salamov A."/>
            <person name="Andreopoulos B."/>
            <person name="Baker S."/>
            <person name="Barry K."/>
            <person name="Bills G."/>
            <person name="Bluhm B."/>
            <person name="Cannon C."/>
            <person name="Castanera R."/>
            <person name="Culley D."/>
            <person name="Daum C."/>
            <person name="Ezra D."/>
            <person name="Gonzalez J."/>
            <person name="Henrissat B."/>
            <person name="Kuo A."/>
            <person name="Liang C."/>
            <person name="Lipzen A."/>
            <person name="Lutzoni F."/>
            <person name="Magnuson J."/>
            <person name="Mondo S."/>
            <person name="Nolan M."/>
            <person name="Ohm R."/>
            <person name="Pangilinan J."/>
            <person name="Park H.-J."/>
            <person name="Ramirez L."/>
            <person name="Alfaro M."/>
            <person name="Sun H."/>
            <person name="Tritt A."/>
            <person name="Yoshinaga Y."/>
            <person name="Zwiers L.-H."/>
            <person name="Turgeon B."/>
            <person name="Goodwin S."/>
            <person name="Spatafora J."/>
            <person name="Crous P."/>
            <person name="Grigoriev I."/>
        </authorList>
    </citation>
    <scope>NUCLEOTIDE SEQUENCE</scope>
    <source>
        <strain evidence="2">CBS 122681</strain>
    </source>
</reference>
<dbReference type="AlphaFoldDB" id="A0A6A6SVC1"/>
<feature type="chain" id="PRO_5025366933" description="Secreted protein" evidence="1">
    <location>
        <begin position="31"/>
        <end position="74"/>
    </location>
</feature>
<feature type="signal peptide" evidence="1">
    <location>
        <begin position="1"/>
        <end position="30"/>
    </location>
</feature>
<dbReference type="EMBL" id="MU004465">
    <property type="protein sequence ID" value="KAF2650164.1"/>
    <property type="molecule type" value="Genomic_DNA"/>
</dbReference>
<protein>
    <recommendedName>
        <fullName evidence="4">Secreted protein</fullName>
    </recommendedName>
</protein>
<keyword evidence="1" id="KW-0732">Signal</keyword>
<evidence type="ECO:0000313" key="3">
    <source>
        <dbReference type="Proteomes" id="UP000799324"/>
    </source>
</evidence>
<name>A0A6A6SVC1_9PLEO</name>
<evidence type="ECO:0008006" key="4">
    <source>
        <dbReference type="Google" id="ProtNLM"/>
    </source>
</evidence>
<dbReference type="Proteomes" id="UP000799324">
    <property type="component" value="Unassembled WGS sequence"/>
</dbReference>
<proteinExistence type="predicted"/>
<keyword evidence="3" id="KW-1185">Reference proteome</keyword>
<sequence>MSPAVTRFSCSSFPWRGGLAIFFFFLGARPQTPIAPLSGRGNATDQLFLPPPSIDVDCLEVKACPQHTNPLTSF</sequence>